<gene>
    <name evidence="3" type="ORF">N44_02601</name>
</gene>
<organism evidence="3 4">
    <name type="scientific">Microcystis aeruginosa NIES-44</name>
    <dbReference type="NCBI Taxonomy" id="449439"/>
    <lineage>
        <taxon>Bacteria</taxon>
        <taxon>Bacillati</taxon>
        <taxon>Cyanobacteriota</taxon>
        <taxon>Cyanophyceae</taxon>
        <taxon>Oscillatoriophycideae</taxon>
        <taxon>Chroococcales</taxon>
        <taxon>Microcystaceae</taxon>
        <taxon>Microcystis</taxon>
    </lineage>
</organism>
<dbReference type="InterPro" id="IPR007560">
    <property type="entry name" value="Restrct_endonuc_IV_Mrr"/>
</dbReference>
<dbReference type="Pfam" id="PF04471">
    <property type="entry name" value="Mrr_cat"/>
    <property type="match status" value="1"/>
</dbReference>
<dbReference type="InterPro" id="IPR011856">
    <property type="entry name" value="tRNA_endonuc-like_dom_sf"/>
</dbReference>
<name>A0A0A1VXM5_MICAE</name>
<feature type="domain" description="Restriction endonuclease type IV Mrr" evidence="1">
    <location>
        <begin position="159"/>
        <end position="281"/>
    </location>
</feature>
<sequence length="307" mass="34900">MPIPDFQSIMLPLLKILADGKVYKYREIIEALVREFLVTEAERKEMLPSGQQEIFANRVSWAKTYLKKAGLIDSPQRATFVISEKGKEILSQNPARIDAKFLRQFPEFQEFNRVNKQNETITLERNLSTSDQEQNPEELLENSYQEIRQALATDLLFILRKLSPDAFEKLVVELLVKMGYGGSIRDAGKAVGKSGDQGIDGIIKEDRLGLDIIYIQAKRWADNNAVGRPEIQKFVGALAGQGAKKGIFITTSYFTQEALEYAPRNEIKIVLIDGEELGQLMIDYNLGVSTKEIYEIKRIDHDYFGDE</sequence>
<proteinExistence type="predicted"/>
<protein>
    <submittedName>
        <fullName evidence="3">Mrr restriction system protein</fullName>
    </submittedName>
</protein>
<dbReference type="GO" id="GO:0009307">
    <property type="term" value="P:DNA restriction-modification system"/>
    <property type="evidence" value="ECO:0007669"/>
    <property type="project" value="InterPro"/>
</dbReference>
<comment type="caution">
    <text evidence="3">The sequence shown here is derived from an EMBL/GenBank/DDBJ whole genome shotgun (WGS) entry which is preliminary data.</text>
</comment>
<evidence type="ECO:0000259" key="2">
    <source>
        <dbReference type="Pfam" id="PF14338"/>
    </source>
</evidence>
<dbReference type="GO" id="GO:0015666">
    <property type="term" value="F:restriction endodeoxyribonuclease activity"/>
    <property type="evidence" value="ECO:0007669"/>
    <property type="project" value="TreeGrafter"/>
</dbReference>
<dbReference type="Proteomes" id="UP000030321">
    <property type="component" value="Unassembled WGS sequence"/>
</dbReference>
<dbReference type="InterPro" id="IPR052906">
    <property type="entry name" value="Type_IV_Methyl-Rstrct_Enzyme"/>
</dbReference>
<dbReference type="Pfam" id="PF14338">
    <property type="entry name" value="Mrr_N"/>
    <property type="match status" value="1"/>
</dbReference>
<reference evidence="4" key="1">
    <citation type="journal article" date="2015" name="Genome">
        <title>Whole Genome Sequence of the Non-Microcystin-Producing Microcystis aeruginosa Strain NIES-44.</title>
        <authorList>
            <person name="Okano K."/>
            <person name="Miyata N."/>
            <person name="Ozaki Y."/>
        </authorList>
    </citation>
    <scope>NUCLEOTIDE SEQUENCE [LARGE SCALE GENOMIC DNA]</scope>
    <source>
        <strain evidence="4">NIES-44</strain>
    </source>
</reference>
<dbReference type="AlphaFoldDB" id="A0A0A1VXM5"/>
<accession>A0A0A1VXM5</accession>
<evidence type="ECO:0000313" key="4">
    <source>
        <dbReference type="Proteomes" id="UP000030321"/>
    </source>
</evidence>
<dbReference type="GO" id="GO:0003677">
    <property type="term" value="F:DNA binding"/>
    <property type="evidence" value="ECO:0007669"/>
    <property type="project" value="InterPro"/>
</dbReference>
<dbReference type="REBASE" id="110268">
    <property type="entry name" value="Mae44MrrP"/>
</dbReference>
<dbReference type="SUPFAM" id="SSF52980">
    <property type="entry name" value="Restriction endonuclease-like"/>
    <property type="match status" value="1"/>
</dbReference>
<feature type="domain" description="Restriction system protein Mrr-like N-terminal" evidence="2">
    <location>
        <begin position="6"/>
        <end position="91"/>
    </location>
</feature>
<dbReference type="PANTHER" id="PTHR30015:SF7">
    <property type="entry name" value="TYPE IV METHYL-DIRECTED RESTRICTION ENZYME ECOKMRR"/>
    <property type="match status" value="1"/>
</dbReference>
<evidence type="ECO:0000259" key="1">
    <source>
        <dbReference type="Pfam" id="PF04471"/>
    </source>
</evidence>
<dbReference type="RefSeq" id="WP_045359949.1">
    <property type="nucleotide sequence ID" value="NZ_BBPA01000051.1"/>
</dbReference>
<evidence type="ECO:0000313" key="3">
    <source>
        <dbReference type="EMBL" id="GAL94021.1"/>
    </source>
</evidence>
<dbReference type="PANTHER" id="PTHR30015">
    <property type="entry name" value="MRR RESTRICTION SYSTEM PROTEIN"/>
    <property type="match status" value="1"/>
</dbReference>
<dbReference type="InterPro" id="IPR011335">
    <property type="entry name" value="Restrct_endonuc-II-like"/>
</dbReference>
<dbReference type="EMBL" id="BBPA01000051">
    <property type="protein sequence ID" value="GAL94021.1"/>
    <property type="molecule type" value="Genomic_DNA"/>
</dbReference>
<dbReference type="InterPro" id="IPR025745">
    <property type="entry name" value="Mrr-like_N_dom"/>
</dbReference>
<dbReference type="Gene3D" id="3.40.1350.10">
    <property type="match status" value="1"/>
</dbReference>